<protein>
    <submittedName>
        <fullName evidence="2">Uncharacterized protein</fullName>
    </submittedName>
</protein>
<evidence type="ECO:0000313" key="2">
    <source>
        <dbReference type="EMBL" id="KAH6887682.1"/>
    </source>
</evidence>
<evidence type="ECO:0000256" key="1">
    <source>
        <dbReference type="SAM" id="SignalP"/>
    </source>
</evidence>
<dbReference type="EMBL" id="JAGPYM010000014">
    <property type="protein sequence ID" value="KAH6887682.1"/>
    <property type="molecule type" value="Genomic_DNA"/>
</dbReference>
<dbReference type="AlphaFoldDB" id="A0A9P9ANX8"/>
<keyword evidence="1" id="KW-0732">Signal</keyword>
<proteinExistence type="predicted"/>
<sequence length="196" mass="21419">MRPFLAALCLSLVGATTALPSADKAIDIEARADSRGSYTVGGLGARKKAVLKAGGNTLDLAIAMLETDKMGTDYTYGDAKTRDAANFGIFKQNWGMLRVCASRAGFAGKSENAWNDGAKLNSDLYADVASRWDCQRYYGYDKWFAGHRNGASGLTNPNTDDIKRYKSAVQWIQAQIDSNSKYKSDDTRFWVDVTAI</sequence>
<dbReference type="Pfam" id="PF21087">
    <property type="entry name" value="Glyco_hydro_134"/>
    <property type="match status" value="1"/>
</dbReference>
<feature type="signal peptide" evidence="1">
    <location>
        <begin position="1"/>
        <end position="18"/>
    </location>
</feature>
<keyword evidence="3" id="KW-1185">Reference proteome</keyword>
<reference evidence="2 3" key="1">
    <citation type="journal article" date="2021" name="Nat. Commun.">
        <title>Genetic determinants of endophytism in the Arabidopsis root mycobiome.</title>
        <authorList>
            <person name="Mesny F."/>
            <person name="Miyauchi S."/>
            <person name="Thiergart T."/>
            <person name="Pickel B."/>
            <person name="Atanasova L."/>
            <person name="Karlsson M."/>
            <person name="Huettel B."/>
            <person name="Barry K.W."/>
            <person name="Haridas S."/>
            <person name="Chen C."/>
            <person name="Bauer D."/>
            <person name="Andreopoulos W."/>
            <person name="Pangilinan J."/>
            <person name="LaButti K."/>
            <person name="Riley R."/>
            <person name="Lipzen A."/>
            <person name="Clum A."/>
            <person name="Drula E."/>
            <person name="Henrissat B."/>
            <person name="Kohler A."/>
            <person name="Grigoriev I.V."/>
            <person name="Martin F.M."/>
            <person name="Hacquard S."/>
        </authorList>
    </citation>
    <scope>NUCLEOTIDE SEQUENCE [LARGE SCALE GENOMIC DNA]</scope>
    <source>
        <strain evidence="2 3">MPI-CAGE-CH-0241</strain>
    </source>
</reference>
<dbReference type="Proteomes" id="UP000777438">
    <property type="component" value="Unassembled WGS sequence"/>
</dbReference>
<name>A0A9P9ANX8_9HYPO</name>
<gene>
    <name evidence="2" type="ORF">B0T10DRAFT_562892</name>
</gene>
<comment type="caution">
    <text evidence="2">The sequence shown here is derived from an EMBL/GenBank/DDBJ whole genome shotgun (WGS) entry which is preliminary data.</text>
</comment>
<accession>A0A9P9ANX8</accession>
<dbReference type="InterPro" id="IPR049168">
    <property type="entry name" value="Glyco_hydro_134"/>
</dbReference>
<evidence type="ECO:0000313" key="3">
    <source>
        <dbReference type="Proteomes" id="UP000777438"/>
    </source>
</evidence>
<dbReference type="OrthoDB" id="2888121at2759"/>
<organism evidence="2 3">
    <name type="scientific">Thelonectria olida</name>
    <dbReference type="NCBI Taxonomy" id="1576542"/>
    <lineage>
        <taxon>Eukaryota</taxon>
        <taxon>Fungi</taxon>
        <taxon>Dikarya</taxon>
        <taxon>Ascomycota</taxon>
        <taxon>Pezizomycotina</taxon>
        <taxon>Sordariomycetes</taxon>
        <taxon>Hypocreomycetidae</taxon>
        <taxon>Hypocreales</taxon>
        <taxon>Nectriaceae</taxon>
        <taxon>Thelonectria</taxon>
    </lineage>
</organism>
<feature type="chain" id="PRO_5040508284" evidence="1">
    <location>
        <begin position="19"/>
        <end position="196"/>
    </location>
</feature>